<comment type="domain">
    <text evidence="11">The twin Cx2C motifs are involved in the recognition by the mitochondrial CHCHD4/MIA40-GFER/ERV1 disulfide relay system. The formation of 2 disulfide bonds in the Cx2C motifs through dithiol/disulfide exchange reactions effectively traps the protein in the mitochondrial intermembrane space.</text>
</comment>
<comment type="similarity">
    <text evidence="2 11">Belongs to the anamorsin family.</text>
</comment>
<dbReference type="Gene3D" id="1.10.10.10">
    <property type="entry name" value="Winged helix-like DNA-binding domain superfamily/Winged helix DNA-binding domain"/>
    <property type="match status" value="1"/>
</dbReference>
<dbReference type="SUPFAM" id="SSF53335">
    <property type="entry name" value="S-adenosyl-L-methionine-dependent methyltransferases"/>
    <property type="match status" value="1"/>
</dbReference>
<dbReference type="Pfam" id="PF25787">
    <property type="entry name" value="HTH_SB"/>
    <property type="match status" value="1"/>
</dbReference>
<evidence type="ECO:0000259" key="13">
    <source>
        <dbReference type="Pfam" id="PF20922"/>
    </source>
</evidence>
<keyword evidence="15" id="KW-1185">Reference proteome</keyword>
<dbReference type="InterPro" id="IPR036388">
    <property type="entry name" value="WH-like_DNA-bd_sf"/>
</dbReference>
<evidence type="ECO:0000256" key="10">
    <source>
        <dbReference type="ARBA" id="ARBA00023128"/>
    </source>
</evidence>
<comment type="cofactor">
    <cofactor evidence="11">
        <name>[2Fe-2S] cluster</name>
        <dbReference type="ChEBI" id="CHEBI:190135"/>
    </cofactor>
</comment>
<feature type="binding site" evidence="11">
    <location>
        <position position="338"/>
    </location>
    <ligand>
        <name>[2Fe-2S] cluster</name>
        <dbReference type="ChEBI" id="CHEBI:190135"/>
    </ligand>
</feature>
<feature type="short sequence motif" description="Cx2C motif 1" evidence="11">
    <location>
        <begin position="361"/>
        <end position="364"/>
    </location>
</feature>
<feature type="domain" description="Anamorsin N-terminal" evidence="13">
    <location>
        <begin position="102"/>
        <end position="260"/>
    </location>
</feature>
<feature type="binding site" evidence="11">
    <location>
        <position position="333"/>
    </location>
    <ligand>
        <name>[2Fe-2S] cluster</name>
        <dbReference type="ChEBI" id="CHEBI:190135"/>
    </ligand>
</feature>
<dbReference type="FunFam" id="3.40.50.150:FF:000085">
    <property type="entry name" value="Anamorsin homolog"/>
    <property type="match status" value="1"/>
</dbReference>
<keyword evidence="6 11" id="KW-0001">2Fe-2S</keyword>
<keyword evidence="7 11" id="KW-0479">Metal-binding</keyword>
<dbReference type="InterPro" id="IPR057667">
    <property type="entry name" value="HTH_SB"/>
</dbReference>
<dbReference type="HAMAP" id="MF_03115">
    <property type="entry name" value="Anamorsin"/>
    <property type="match status" value="1"/>
</dbReference>
<dbReference type="RefSeq" id="XP_047012940.1">
    <property type="nucleotide sequence ID" value="XM_047156984.2"/>
</dbReference>
<dbReference type="GO" id="GO:0051539">
    <property type="term" value="F:4 iron, 4 sulfur cluster binding"/>
    <property type="evidence" value="ECO:0007669"/>
    <property type="project" value="UniProtKB-KW"/>
</dbReference>
<reference evidence="15" key="1">
    <citation type="journal article" date="2016" name="Nat. Commun.">
        <title>The channel catfish genome sequence provides insights into the evolution of scale formation in teleosts.</title>
        <authorList>
            <person name="Liu Z."/>
            <person name="Liu S."/>
            <person name="Yao J."/>
            <person name="Bao L."/>
            <person name="Zhang J."/>
            <person name="Li Y."/>
            <person name="Jiang C."/>
            <person name="Sun L."/>
            <person name="Wang R."/>
            <person name="Zhang Y."/>
            <person name="Zhou T."/>
            <person name="Zeng Q."/>
            <person name="Fu Q."/>
            <person name="Gao S."/>
            <person name="Li N."/>
            <person name="Koren S."/>
            <person name="Jiang Y."/>
            <person name="Zimin A."/>
            <person name="Xu P."/>
            <person name="Phillippy A.M."/>
            <person name="Geng X."/>
            <person name="Song L."/>
            <person name="Sun F."/>
            <person name="Li C."/>
            <person name="Wang X."/>
            <person name="Chen A."/>
            <person name="Jin Y."/>
            <person name="Yuan Z."/>
            <person name="Yang Y."/>
            <person name="Tan S."/>
            <person name="Peatman E."/>
            <person name="Lu J."/>
            <person name="Qin Z."/>
            <person name="Dunham R."/>
            <person name="Li Z."/>
            <person name="Sonstegard T."/>
            <person name="Feng J."/>
            <person name="Danzmann R.G."/>
            <person name="Schroeder S."/>
            <person name="Scheffler B."/>
            <person name="Duke M.V."/>
            <person name="Ballard L."/>
            <person name="Kucuktas H."/>
            <person name="Kaltenboeck L."/>
            <person name="Liu H."/>
            <person name="Armbruster J."/>
            <person name="Xie Y."/>
            <person name="Kirby M.L."/>
            <person name="Tian Y."/>
            <person name="Flanagan M.E."/>
            <person name="Mu W."/>
            <person name="Waldbieser G.C."/>
        </authorList>
    </citation>
    <scope>NUCLEOTIDE SEQUENCE [LARGE SCALE GENOMIC DNA]</scope>
    <source>
        <strain evidence="15">SDA103</strain>
    </source>
</reference>
<feature type="domain" description="Anamorsin C-terminal" evidence="12">
    <location>
        <begin position="355"/>
        <end position="390"/>
    </location>
</feature>
<comment type="subunit">
    <text evidence="11">Monomer. Interacts with NDOR1. Interacts with CHCHD4.</text>
</comment>
<comment type="domain">
    <text evidence="11">The N-terminal domain has structural similarity with S-adenosyl-L-methionine-dependent methyltransferases, but does not bind S-adenosyl-L-methionine. It is required for correct assembly of the 2 Fe-S clusters.</text>
</comment>
<evidence type="ECO:0000256" key="9">
    <source>
        <dbReference type="ARBA" id="ARBA00023014"/>
    </source>
</evidence>
<comment type="cofactor">
    <cofactor evidence="1 11">
        <name>[4Fe-4S] cluster</name>
        <dbReference type="ChEBI" id="CHEBI:49883"/>
    </cofactor>
</comment>
<evidence type="ECO:0000256" key="3">
    <source>
        <dbReference type="ARBA" id="ARBA00022485"/>
    </source>
</evidence>
<organism evidence="15 16">
    <name type="scientific">Ictalurus punctatus</name>
    <name type="common">Channel catfish</name>
    <name type="synonym">Silurus punctatus</name>
    <dbReference type="NCBI Taxonomy" id="7998"/>
    <lineage>
        <taxon>Eukaryota</taxon>
        <taxon>Metazoa</taxon>
        <taxon>Chordata</taxon>
        <taxon>Craniata</taxon>
        <taxon>Vertebrata</taxon>
        <taxon>Euteleostomi</taxon>
        <taxon>Actinopterygii</taxon>
        <taxon>Neopterygii</taxon>
        <taxon>Teleostei</taxon>
        <taxon>Ostariophysi</taxon>
        <taxon>Siluriformes</taxon>
        <taxon>Ictaluridae</taxon>
        <taxon>Ictalurus</taxon>
    </lineage>
</organism>
<dbReference type="OrthoDB" id="311633at2759"/>
<dbReference type="GO" id="GO:0030097">
    <property type="term" value="P:hemopoiesis"/>
    <property type="evidence" value="ECO:0007669"/>
    <property type="project" value="UniProtKB-UniRule"/>
</dbReference>
<evidence type="ECO:0000259" key="14">
    <source>
        <dbReference type="Pfam" id="PF25787"/>
    </source>
</evidence>
<evidence type="ECO:0000256" key="11">
    <source>
        <dbReference type="HAMAP-Rule" id="MF_03115"/>
    </source>
</evidence>
<proteinExistence type="inferred from homology"/>
<evidence type="ECO:0000256" key="1">
    <source>
        <dbReference type="ARBA" id="ARBA00001966"/>
    </source>
</evidence>
<protein>
    <recommendedName>
        <fullName evidence="11">Anamorsin</fullName>
    </recommendedName>
    <alternativeName>
        <fullName evidence="11">Cytokine-induced apoptosis inhibitor 1</fullName>
    </alternativeName>
    <alternativeName>
        <fullName evidence="11">Fe-S cluster assembly protein DRE2 homolog</fullName>
    </alternativeName>
</protein>
<feature type="binding site" evidence="11">
    <location>
        <position position="336"/>
    </location>
    <ligand>
        <name>[2Fe-2S] cluster</name>
        <dbReference type="ChEBI" id="CHEBI:190135"/>
    </ligand>
</feature>
<dbReference type="GeneID" id="100528809"/>
<evidence type="ECO:0000256" key="7">
    <source>
        <dbReference type="ARBA" id="ARBA00022723"/>
    </source>
</evidence>
<dbReference type="GO" id="GO:0043066">
    <property type="term" value="P:negative regulation of apoptotic process"/>
    <property type="evidence" value="ECO:0007669"/>
    <property type="project" value="UniProtKB-UniRule"/>
</dbReference>
<accession>A0A979EYX7</accession>
<evidence type="ECO:0000313" key="15">
    <source>
        <dbReference type="Proteomes" id="UP000221080"/>
    </source>
</evidence>
<dbReference type="GO" id="GO:0009055">
    <property type="term" value="F:electron transfer activity"/>
    <property type="evidence" value="ECO:0007669"/>
    <property type="project" value="UniProtKB-UniRule"/>
</dbReference>
<feature type="binding site" evidence="11">
    <location>
        <position position="364"/>
    </location>
    <ligand>
        <name>[4Fe-4S] cluster</name>
        <dbReference type="ChEBI" id="CHEBI:49883"/>
    </ligand>
</feature>
<dbReference type="GO" id="GO:0005634">
    <property type="term" value="C:nucleus"/>
    <property type="evidence" value="ECO:0007669"/>
    <property type="project" value="UniProtKB-SubCell"/>
</dbReference>
<dbReference type="InterPro" id="IPR049011">
    <property type="entry name" value="Anamorsin_N_metazoan"/>
</dbReference>
<evidence type="ECO:0000256" key="5">
    <source>
        <dbReference type="ARBA" id="ARBA00022703"/>
    </source>
</evidence>
<comment type="caution">
    <text evidence="11">Lacks conserved residue(s) required for the propagation of feature annotation.</text>
</comment>
<comment type="subcellular location">
    <subcellularLocation>
        <location evidence="11">Cytoplasm</location>
    </subcellularLocation>
    <subcellularLocation>
        <location evidence="11">Nucleus</location>
    </subcellularLocation>
    <subcellularLocation>
        <location evidence="11">Mitochondrion intermembrane space</location>
    </subcellularLocation>
</comment>
<evidence type="ECO:0000313" key="16">
    <source>
        <dbReference type="RefSeq" id="XP_047012940.1"/>
    </source>
</evidence>
<keyword evidence="11" id="KW-0539">Nucleus</keyword>
<dbReference type="PANTHER" id="PTHR13273">
    <property type="entry name" value="ANAMORSIN"/>
    <property type="match status" value="1"/>
</dbReference>
<dbReference type="InterPro" id="IPR007785">
    <property type="entry name" value="Anamorsin"/>
</dbReference>
<dbReference type="GO" id="GO:0006915">
    <property type="term" value="P:apoptotic process"/>
    <property type="evidence" value="ECO:0007669"/>
    <property type="project" value="UniProtKB-KW"/>
</dbReference>
<evidence type="ECO:0000256" key="2">
    <source>
        <dbReference type="ARBA" id="ARBA00008169"/>
    </source>
</evidence>
<feature type="binding site" evidence="11">
    <location>
        <position position="375"/>
    </location>
    <ligand>
        <name>[4Fe-4S] cluster</name>
        <dbReference type="ChEBI" id="CHEBI:49883"/>
    </ligand>
</feature>
<dbReference type="PANTHER" id="PTHR13273:SF14">
    <property type="entry name" value="ANAMORSIN"/>
    <property type="match status" value="1"/>
</dbReference>
<evidence type="ECO:0000256" key="6">
    <source>
        <dbReference type="ARBA" id="ARBA00022714"/>
    </source>
</evidence>
<evidence type="ECO:0000259" key="12">
    <source>
        <dbReference type="Pfam" id="PF05093"/>
    </source>
</evidence>
<dbReference type="CTD" id="57019"/>
<dbReference type="GO" id="GO:0051537">
    <property type="term" value="F:2 iron, 2 sulfur cluster binding"/>
    <property type="evidence" value="ECO:0007669"/>
    <property type="project" value="UniProtKB-UniRule"/>
</dbReference>
<evidence type="ECO:0000256" key="8">
    <source>
        <dbReference type="ARBA" id="ARBA00023004"/>
    </source>
</evidence>
<dbReference type="InterPro" id="IPR029063">
    <property type="entry name" value="SAM-dependent_MTases_sf"/>
</dbReference>
<feature type="binding site" evidence="11">
    <location>
        <position position="361"/>
    </location>
    <ligand>
        <name>[4Fe-4S] cluster</name>
        <dbReference type="ChEBI" id="CHEBI:49883"/>
    </ligand>
</feature>
<keyword evidence="8 11" id="KW-0408">Iron</keyword>
<evidence type="ECO:0000313" key="17">
    <source>
        <dbReference type="RefSeq" id="XP_047012941.1"/>
    </source>
</evidence>
<feature type="binding site" evidence="11">
    <location>
        <position position="372"/>
    </location>
    <ligand>
        <name>[4Fe-4S] cluster</name>
        <dbReference type="ChEBI" id="CHEBI:49883"/>
    </ligand>
</feature>
<dbReference type="InterPro" id="IPR009057">
    <property type="entry name" value="Homeodomain-like_sf"/>
</dbReference>
<name>A0A979EYX7_ICTPU</name>
<dbReference type="Gene3D" id="3.40.50.150">
    <property type="entry name" value="Vaccinia Virus protein VP39"/>
    <property type="match status" value="1"/>
</dbReference>
<keyword evidence="4 11" id="KW-0963">Cytoplasm</keyword>
<feature type="short sequence motif" description="Cx2C motif 2" evidence="11">
    <location>
        <begin position="372"/>
        <end position="375"/>
    </location>
</feature>
<feature type="binding site" evidence="11">
    <location>
        <position position="323"/>
    </location>
    <ligand>
        <name>[2Fe-2S] cluster</name>
        <dbReference type="ChEBI" id="CHEBI:190135"/>
    </ligand>
</feature>
<comment type="domain">
    <text evidence="11">The C-terminal domain binds 2 Fe-S clusters but is otherwise mostly in an intrinsically disordered conformation.</text>
</comment>
<dbReference type="GO" id="GO:0005758">
    <property type="term" value="C:mitochondrial intermembrane space"/>
    <property type="evidence" value="ECO:0007669"/>
    <property type="project" value="UniProtKB-SubCell"/>
</dbReference>
<feature type="region of interest" description="Fe-S binding site B" evidence="11">
    <location>
        <begin position="361"/>
        <end position="375"/>
    </location>
</feature>
<keyword evidence="3 11" id="KW-0004">4Fe-4S</keyword>
<comment type="function">
    <text evidence="11">Component of the cytosolic iron-sulfur (Fe-S) protein assembly (CIA) machinery required for the maturation of extramitochondrial Fe-S proteins. Part of an electron transfer chain functioning in an early step of cytosolic Fe-S biogenesis, facilitating the de novo assembly of a [4Fe-4S] cluster on the scaffold complex NUBP1-NUBP2. Electrons are transferred to CIAPIN1 from NADPH via the FAD- and FMN-containing protein NDOR1. NDOR1-CIAPIN1 are also required for the assembly of the diferric tyrosyl radical cofactor of ribonucleotide reductase (RNR), probably by providing electrons for reduction during radical cofactor maturation in the catalytic small subunit. Has anti-apoptotic effects in the cell. Involved in negative control of cell death upon cytokine withdrawal. Promotes development of hematopoietic cells.</text>
</comment>
<feature type="domain" description="Sleeping Beauty transposase HTH" evidence="14">
    <location>
        <begin position="3"/>
        <end position="51"/>
    </location>
</feature>
<dbReference type="Pfam" id="PF20922">
    <property type="entry name" value="Anamorsin_N"/>
    <property type="match status" value="1"/>
</dbReference>
<dbReference type="GO" id="GO:0016226">
    <property type="term" value="P:iron-sulfur cluster assembly"/>
    <property type="evidence" value="ECO:0007669"/>
    <property type="project" value="UniProtKB-UniRule"/>
</dbReference>
<sequence length="399" mass="43092">MGRKELPKHLRDLIVERYRSGEGYKRISKTLDVPWNTVKAIINKWKKWGTTVTLPRTGRPSKIDVRTGRKLIREAAKRPTATLKELQEYLQVVMADLGLKQGDKVLVVWTQPSSPTALKEFAEGVSAVVGGQNLVSLENMERLQISSHSASSCDWVLSQLLPDTASVHSSEILAEMARVLKPGGKLVLEEPVSGSEEVNGFRTAGKLMSALKLSGLVSVTEVKSEALSPEALSQLTDVQGKSLSRVRISASKPNFEVGSSSQLKLSFAKKTEKPALDPGAAKLWTLSANDMDDDDIDLVDSDALLDAEDLKKPDPASLRASSCGESGTKKKACKNCTCGLAEELEQESKAVQKTSQPKSACGSCYLGDAFRCASCPYLGMPAFKPGEKIVLASTQIADT</sequence>
<dbReference type="GO" id="GO:0046872">
    <property type="term" value="F:metal ion binding"/>
    <property type="evidence" value="ECO:0007669"/>
    <property type="project" value="UniProtKB-KW"/>
</dbReference>
<keyword evidence="10 11" id="KW-0496">Mitochondrion</keyword>
<keyword evidence="9 11" id="KW-0411">Iron-sulfur</keyword>
<evidence type="ECO:0000256" key="4">
    <source>
        <dbReference type="ARBA" id="ARBA00022490"/>
    </source>
</evidence>
<gene>
    <name evidence="16 17" type="primary">ciapin1</name>
    <name evidence="11" type="synonym">CIAPIN1</name>
    <name evidence="16 17" type="synonym">cpin1</name>
</gene>
<keyword evidence="5 11" id="KW-0053">Apoptosis</keyword>
<dbReference type="RefSeq" id="XP_047012941.1">
    <property type="nucleotide sequence ID" value="XM_047156985.2"/>
</dbReference>
<dbReference type="Pfam" id="PF05093">
    <property type="entry name" value="CIAPIN1"/>
    <property type="match status" value="1"/>
</dbReference>
<dbReference type="InterPro" id="IPR046408">
    <property type="entry name" value="CIAPIN1"/>
</dbReference>
<dbReference type="Proteomes" id="UP000221080">
    <property type="component" value="Chromosome 8"/>
</dbReference>
<dbReference type="AlphaFoldDB" id="A0A979EYX7"/>
<dbReference type="SUPFAM" id="SSF46689">
    <property type="entry name" value="Homeodomain-like"/>
    <property type="match status" value="1"/>
</dbReference>
<reference evidence="16 17" key="2">
    <citation type="submission" date="2025-04" db="UniProtKB">
        <authorList>
            <consortium name="RefSeq"/>
        </authorList>
    </citation>
    <scope>IDENTIFICATION</scope>
    <source>
        <tissue evidence="16 17">Blood</tissue>
    </source>
</reference>